<accession>A0A4Z2FNT4</accession>
<dbReference type="AlphaFoldDB" id="A0A4Z2FNT4"/>
<organism evidence="1 2">
    <name type="scientific">Liparis tanakae</name>
    <name type="common">Tanaka's snailfish</name>
    <dbReference type="NCBI Taxonomy" id="230148"/>
    <lineage>
        <taxon>Eukaryota</taxon>
        <taxon>Metazoa</taxon>
        <taxon>Chordata</taxon>
        <taxon>Craniata</taxon>
        <taxon>Vertebrata</taxon>
        <taxon>Euteleostomi</taxon>
        <taxon>Actinopterygii</taxon>
        <taxon>Neopterygii</taxon>
        <taxon>Teleostei</taxon>
        <taxon>Neoteleostei</taxon>
        <taxon>Acanthomorphata</taxon>
        <taxon>Eupercaria</taxon>
        <taxon>Perciformes</taxon>
        <taxon>Cottioidei</taxon>
        <taxon>Cottales</taxon>
        <taxon>Liparidae</taxon>
        <taxon>Liparis</taxon>
    </lineage>
</organism>
<dbReference type="EMBL" id="SRLO01001004">
    <property type="protein sequence ID" value="TNN42897.1"/>
    <property type="molecule type" value="Genomic_DNA"/>
</dbReference>
<protein>
    <submittedName>
        <fullName evidence="1">Uncharacterized protein</fullName>
    </submittedName>
</protein>
<proteinExistence type="predicted"/>
<gene>
    <name evidence="1" type="ORF">EYF80_046900</name>
</gene>
<name>A0A4Z2FNT4_9TELE</name>
<dbReference type="Proteomes" id="UP000314294">
    <property type="component" value="Unassembled WGS sequence"/>
</dbReference>
<reference evidence="1 2" key="1">
    <citation type="submission" date="2019-03" db="EMBL/GenBank/DDBJ databases">
        <title>First draft genome of Liparis tanakae, snailfish: a comprehensive survey of snailfish specific genes.</title>
        <authorList>
            <person name="Kim W."/>
            <person name="Song I."/>
            <person name="Jeong J.-H."/>
            <person name="Kim D."/>
            <person name="Kim S."/>
            <person name="Ryu S."/>
            <person name="Song J.Y."/>
            <person name="Lee S.K."/>
        </authorList>
    </citation>
    <scope>NUCLEOTIDE SEQUENCE [LARGE SCALE GENOMIC DNA]</scope>
    <source>
        <tissue evidence="1">Muscle</tissue>
    </source>
</reference>
<comment type="caution">
    <text evidence="1">The sequence shown here is derived from an EMBL/GenBank/DDBJ whole genome shotgun (WGS) entry which is preliminary data.</text>
</comment>
<evidence type="ECO:0000313" key="1">
    <source>
        <dbReference type="EMBL" id="TNN42897.1"/>
    </source>
</evidence>
<evidence type="ECO:0000313" key="2">
    <source>
        <dbReference type="Proteomes" id="UP000314294"/>
    </source>
</evidence>
<sequence length="80" mass="8342">MSELLAVACCSCSALKRLMGAPEAAAQHLVLTGPGRGGPPRFSSCQLHPNKATARLMEEIKAAGAHLPPASTHLRPAERT</sequence>
<keyword evidence="2" id="KW-1185">Reference proteome</keyword>